<comment type="similarity">
    <text evidence="2 10">Belongs to the glycosyltransferase 31 family.</text>
</comment>
<proteinExistence type="inferred from homology"/>
<gene>
    <name evidence="11" type="ORF">DILT_LOCUS7885</name>
</gene>
<organism evidence="11 12">
    <name type="scientific">Dibothriocephalus latus</name>
    <name type="common">Fish tapeworm</name>
    <name type="synonym">Diphyllobothrium latum</name>
    <dbReference type="NCBI Taxonomy" id="60516"/>
    <lineage>
        <taxon>Eukaryota</taxon>
        <taxon>Metazoa</taxon>
        <taxon>Spiralia</taxon>
        <taxon>Lophotrochozoa</taxon>
        <taxon>Platyhelminthes</taxon>
        <taxon>Cestoda</taxon>
        <taxon>Eucestoda</taxon>
        <taxon>Diphyllobothriidea</taxon>
        <taxon>Diphyllobothriidae</taxon>
        <taxon>Dibothriocephalus</taxon>
    </lineage>
</organism>
<dbReference type="EMBL" id="UYRU01052887">
    <property type="protein sequence ID" value="VDN12054.1"/>
    <property type="molecule type" value="Genomic_DNA"/>
</dbReference>
<evidence type="ECO:0000256" key="5">
    <source>
        <dbReference type="ARBA" id="ARBA00022692"/>
    </source>
</evidence>
<keyword evidence="8 10" id="KW-0333">Golgi apparatus</keyword>
<evidence type="ECO:0000256" key="8">
    <source>
        <dbReference type="ARBA" id="ARBA00023034"/>
    </source>
</evidence>
<keyword evidence="6" id="KW-0735">Signal-anchor</keyword>
<evidence type="ECO:0000256" key="9">
    <source>
        <dbReference type="ARBA" id="ARBA00023136"/>
    </source>
</evidence>
<dbReference type="Proteomes" id="UP000281553">
    <property type="component" value="Unassembled WGS sequence"/>
</dbReference>
<keyword evidence="12" id="KW-1185">Reference proteome</keyword>
<dbReference type="Pfam" id="PF01762">
    <property type="entry name" value="Galactosyl_T"/>
    <property type="match status" value="1"/>
</dbReference>
<evidence type="ECO:0000256" key="10">
    <source>
        <dbReference type="RuleBase" id="RU363063"/>
    </source>
</evidence>
<keyword evidence="7" id="KW-1133">Transmembrane helix</keyword>
<keyword evidence="4" id="KW-0808">Transferase</keyword>
<sequence length="172" mass="20066">MTDFTDTYYNLSLKTLLNLRFAHVACQGASPIFAFMDDDHGLNLAALLDYFHTFDREAKHRGRLRQTIFGHIQQRSVVHRDKRNKWAVTRSDMPFDIYPAFASGPCYFIGAEAEDIKNRNFRFYLILCRQFERWMRAVKLPNQEACVSIMVRQTKNVIHVWTVKCEVIGGIA</sequence>
<keyword evidence="3 10" id="KW-0328">Glycosyltransferase</keyword>
<keyword evidence="5" id="KW-0812">Transmembrane</keyword>
<evidence type="ECO:0000313" key="12">
    <source>
        <dbReference type="Proteomes" id="UP000281553"/>
    </source>
</evidence>
<dbReference type="PANTHER" id="PTHR11214:SF3">
    <property type="entry name" value="BETA-1,3-GALACTOSYLTRANSFERASE 6"/>
    <property type="match status" value="1"/>
</dbReference>
<evidence type="ECO:0000256" key="6">
    <source>
        <dbReference type="ARBA" id="ARBA00022968"/>
    </source>
</evidence>
<name>A0A3P7L5Y0_DIBLA</name>
<evidence type="ECO:0000256" key="3">
    <source>
        <dbReference type="ARBA" id="ARBA00022676"/>
    </source>
</evidence>
<dbReference type="PANTHER" id="PTHR11214">
    <property type="entry name" value="BETA-1,3-N-ACETYLGLUCOSAMINYLTRANSFERASE"/>
    <property type="match status" value="1"/>
</dbReference>
<dbReference type="GO" id="GO:0006493">
    <property type="term" value="P:protein O-linked glycosylation"/>
    <property type="evidence" value="ECO:0007669"/>
    <property type="project" value="TreeGrafter"/>
</dbReference>
<dbReference type="GO" id="GO:0000139">
    <property type="term" value="C:Golgi membrane"/>
    <property type="evidence" value="ECO:0007669"/>
    <property type="project" value="UniProtKB-SubCell"/>
</dbReference>
<evidence type="ECO:0000256" key="2">
    <source>
        <dbReference type="ARBA" id="ARBA00008661"/>
    </source>
</evidence>
<evidence type="ECO:0000256" key="1">
    <source>
        <dbReference type="ARBA" id="ARBA00004323"/>
    </source>
</evidence>
<evidence type="ECO:0000256" key="4">
    <source>
        <dbReference type="ARBA" id="ARBA00022679"/>
    </source>
</evidence>
<dbReference type="EC" id="2.4.1.-" evidence="10"/>
<keyword evidence="9" id="KW-0472">Membrane</keyword>
<accession>A0A3P7L5Y0</accession>
<reference evidence="11 12" key="1">
    <citation type="submission" date="2018-11" db="EMBL/GenBank/DDBJ databases">
        <authorList>
            <consortium name="Pathogen Informatics"/>
        </authorList>
    </citation>
    <scope>NUCLEOTIDE SEQUENCE [LARGE SCALE GENOMIC DNA]</scope>
</reference>
<evidence type="ECO:0000313" key="11">
    <source>
        <dbReference type="EMBL" id="VDN12054.1"/>
    </source>
</evidence>
<protein>
    <recommendedName>
        <fullName evidence="10">Hexosyltransferase</fullName>
        <ecNumber evidence="10">2.4.1.-</ecNumber>
    </recommendedName>
</protein>
<evidence type="ECO:0000256" key="7">
    <source>
        <dbReference type="ARBA" id="ARBA00022989"/>
    </source>
</evidence>
<dbReference type="OrthoDB" id="2139606at2759"/>
<dbReference type="AlphaFoldDB" id="A0A3P7L5Y0"/>
<dbReference type="InterPro" id="IPR002659">
    <property type="entry name" value="Glyco_trans_31"/>
</dbReference>
<comment type="subcellular location">
    <subcellularLocation>
        <location evidence="1 10">Golgi apparatus membrane</location>
        <topology evidence="1 10">Single-pass type II membrane protein</topology>
    </subcellularLocation>
</comment>
<dbReference type="GO" id="GO:0016758">
    <property type="term" value="F:hexosyltransferase activity"/>
    <property type="evidence" value="ECO:0007669"/>
    <property type="project" value="InterPro"/>
</dbReference>